<dbReference type="InterPro" id="IPR007332">
    <property type="entry name" value="DUF411"/>
</dbReference>
<dbReference type="RefSeq" id="WP_169350667.1">
    <property type="nucleotide sequence ID" value="NZ_JABBJJ010000326.1"/>
</dbReference>
<dbReference type="EMBL" id="JABBJJ010000326">
    <property type="protein sequence ID" value="NMO21482.1"/>
    <property type="molecule type" value="Genomic_DNA"/>
</dbReference>
<accession>A0A848LV91</accession>
<evidence type="ECO:0000313" key="2">
    <source>
        <dbReference type="Proteomes" id="UP000518300"/>
    </source>
</evidence>
<protein>
    <submittedName>
        <fullName evidence="1">CopG family transcriptional regulator</fullName>
    </submittedName>
</protein>
<comment type="caution">
    <text evidence="1">The sequence shown here is derived from an EMBL/GenBank/DDBJ whole genome shotgun (WGS) entry which is preliminary data.</text>
</comment>
<name>A0A848LV91_9BACT</name>
<sequence>MEAGVGGADLKRLLAERPSLVGIAVPGMSMGSPGMEGPRSDPYQVLGIQKAGGTHVFASHP</sequence>
<reference evidence="1 2" key="1">
    <citation type="submission" date="2020-04" db="EMBL/GenBank/DDBJ databases">
        <title>Draft genome of Pyxidicoccus fallax type strain.</title>
        <authorList>
            <person name="Whitworth D.E."/>
        </authorList>
    </citation>
    <scope>NUCLEOTIDE SEQUENCE [LARGE SCALE GENOMIC DNA]</scope>
    <source>
        <strain evidence="1 2">DSM 14698</strain>
    </source>
</reference>
<organism evidence="1 2">
    <name type="scientific">Pyxidicoccus fallax</name>
    <dbReference type="NCBI Taxonomy" id="394095"/>
    <lineage>
        <taxon>Bacteria</taxon>
        <taxon>Pseudomonadati</taxon>
        <taxon>Myxococcota</taxon>
        <taxon>Myxococcia</taxon>
        <taxon>Myxococcales</taxon>
        <taxon>Cystobacterineae</taxon>
        <taxon>Myxococcaceae</taxon>
        <taxon>Pyxidicoccus</taxon>
    </lineage>
</organism>
<keyword evidence="2" id="KW-1185">Reference proteome</keyword>
<dbReference type="AlphaFoldDB" id="A0A848LV91"/>
<gene>
    <name evidence="1" type="ORF">HG543_42530</name>
</gene>
<dbReference type="Proteomes" id="UP000518300">
    <property type="component" value="Unassembled WGS sequence"/>
</dbReference>
<proteinExistence type="predicted"/>
<evidence type="ECO:0000313" key="1">
    <source>
        <dbReference type="EMBL" id="NMO21482.1"/>
    </source>
</evidence>
<dbReference type="Pfam" id="PF04214">
    <property type="entry name" value="DUF411"/>
    <property type="match status" value="1"/>
</dbReference>